<dbReference type="Pfam" id="PF00994">
    <property type="entry name" value="MoCF_biosynth"/>
    <property type="match status" value="1"/>
</dbReference>
<keyword evidence="4 6" id="KW-0501">Molybdenum cofactor biosynthesis</keyword>
<feature type="domain" description="MoaB/Mog" evidence="7">
    <location>
        <begin position="180"/>
        <end position="318"/>
    </location>
</feature>
<sequence length="401" mass="43831">MIKDSLIAVEEAKAILRQQEYMRKTVQLPLKEAGGRILATSLIAPVNIPAFDQSSMDGYAFAYDAWKTGDTLRVIGEVPAGRKDLLHVNNGEAMRVFTGAPLPDGTDTVIMQEHCSEENGILTLSPKNLKAGDNRRRIGTDIRHGDLALPANSFLNDAAVGFLAGLGFCTVPVYATPAVALVITGDELQQPGEPLDFGQVYEASSTMLQAALTRMGISQIKVFRSPDILEETIQVLQTALSSSDVVLLTGGVSVGNYDFVVKAAEHCGVQKLFHRVKQRPGKPLFAGRKDDQPVFGLPGNPSSVLTCFYQYVWPVLRKFSGHPDNLVTFTAPLSTPFEKTVPLTQFLKAVYKDGVVEILSAQESYRMSSFAVCNCLVELKEEVRNYNHQELVTIHLLPSYG</sequence>
<gene>
    <name evidence="8" type="ORF">LZZ85_07365</name>
</gene>
<comment type="function">
    <text evidence="1 6">Catalyzes the insertion of molybdate into adenylated molybdopterin with the concomitant release of AMP.</text>
</comment>
<dbReference type="InterPro" id="IPR001453">
    <property type="entry name" value="MoaB/Mog_dom"/>
</dbReference>
<dbReference type="Gene3D" id="3.40.980.10">
    <property type="entry name" value="MoaB/Mog-like domain"/>
    <property type="match status" value="1"/>
</dbReference>
<dbReference type="RefSeq" id="WP_237870171.1">
    <property type="nucleotide sequence ID" value="NZ_JAKLTR010000003.1"/>
</dbReference>
<keyword evidence="9" id="KW-1185">Reference proteome</keyword>
<dbReference type="Gene3D" id="3.90.105.10">
    <property type="entry name" value="Molybdopterin biosynthesis moea protein, domain 2"/>
    <property type="match status" value="1"/>
</dbReference>
<dbReference type="InterPro" id="IPR036425">
    <property type="entry name" value="MoaB/Mog-like_dom_sf"/>
</dbReference>
<comment type="caution">
    <text evidence="8">The sequence shown here is derived from an EMBL/GenBank/DDBJ whole genome shotgun (WGS) entry which is preliminary data.</text>
</comment>
<dbReference type="SUPFAM" id="SSF53218">
    <property type="entry name" value="Molybdenum cofactor biosynthesis proteins"/>
    <property type="match status" value="1"/>
</dbReference>
<keyword evidence="6" id="KW-0479">Metal-binding</keyword>
<comment type="similarity">
    <text evidence="3 6">Belongs to the MoeA family.</text>
</comment>
<dbReference type="Gene3D" id="2.40.340.10">
    <property type="entry name" value="MoeA, C-terminal, domain IV"/>
    <property type="match status" value="1"/>
</dbReference>
<evidence type="ECO:0000259" key="7">
    <source>
        <dbReference type="SMART" id="SM00852"/>
    </source>
</evidence>
<evidence type="ECO:0000256" key="6">
    <source>
        <dbReference type="RuleBase" id="RU365090"/>
    </source>
</evidence>
<keyword evidence="6" id="KW-0808">Transferase</keyword>
<dbReference type="EMBL" id="JAKLTR010000003">
    <property type="protein sequence ID" value="MCG2614094.1"/>
    <property type="molecule type" value="Genomic_DNA"/>
</dbReference>
<keyword evidence="6" id="KW-0460">Magnesium</keyword>
<dbReference type="CDD" id="cd00887">
    <property type="entry name" value="MoeA"/>
    <property type="match status" value="1"/>
</dbReference>
<evidence type="ECO:0000256" key="4">
    <source>
        <dbReference type="ARBA" id="ARBA00023150"/>
    </source>
</evidence>
<dbReference type="PANTHER" id="PTHR10192:SF5">
    <property type="entry name" value="GEPHYRIN"/>
    <property type="match status" value="1"/>
</dbReference>
<evidence type="ECO:0000256" key="2">
    <source>
        <dbReference type="ARBA" id="ARBA00005046"/>
    </source>
</evidence>
<name>A0ABS9KP69_9BACT</name>
<dbReference type="SMART" id="SM00852">
    <property type="entry name" value="MoCF_biosynth"/>
    <property type="match status" value="1"/>
</dbReference>
<keyword evidence="6" id="KW-0500">Molybdenum</keyword>
<dbReference type="SUPFAM" id="SSF63867">
    <property type="entry name" value="MoeA C-terminal domain-like"/>
    <property type="match status" value="1"/>
</dbReference>
<comment type="pathway">
    <text evidence="2 6">Cofactor biosynthesis; molybdopterin biosynthesis.</text>
</comment>
<dbReference type="Gene3D" id="2.170.190.11">
    <property type="entry name" value="Molybdopterin biosynthesis moea protein, domain 3"/>
    <property type="match status" value="1"/>
</dbReference>
<reference evidence="8" key="1">
    <citation type="submission" date="2022-01" db="EMBL/GenBank/DDBJ databases">
        <authorList>
            <person name="Jo J.-H."/>
            <person name="Im W.-T."/>
        </authorList>
    </citation>
    <scope>NUCLEOTIDE SEQUENCE</scope>
    <source>
        <strain evidence="8">NA20</strain>
    </source>
</reference>
<evidence type="ECO:0000256" key="5">
    <source>
        <dbReference type="ARBA" id="ARBA00047317"/>
    </source>
</evidence>
<comment type="catalytic activity">
    <reaction evidence="5">
        <text>adenylyl-molybdopterin + molybdate = Mo-molybdopterin + AMP + H(+)</text>
        <dbReference type="Rhea" id="RHEA:35047"/>
        <dbReference type="ChEBI" id="CHEBI:15378"/>
        <dbReference type="ChEBI" id="CHEBI:36264"/>
        <dbReference type="ChEBI" id="CHEBI:62727"/>
        <dbReference type="ChEBI" id="CHEBI:71302"/>
        <dbReference type="ChEBI" id="CHEBI:456215"/>
        <dbReference type="EC" id="2.10.1.1"/>
    </reaction>
</comment>
<evidence type="ECO:0000313" key="9">
    <source>
        <dbReference type="Proteomes" id="UP001165367"/>
    </source>
</evidence>
<dbReference type="PANTHER" id="PTHR10192">
    <property type="entry name" value="MOLYBDOPTERIN BIOSYNTHESIS PROTEIN"/>
    <property type="match status" value="1"/>
</dbReference>
<accession>A0ABS9KP69</accession>
<dbReference type="InterPro" id="IPR005110">
    <property type="entry name" value="MoeA_linker/N"/>
</dbReference>
<evidence type="ECO:0000313" key="8">
    <source>
        <dbReference type="EMBL" id="MCG2614094.1"/>
    </source>
</evidence>
<evidence type="ECO:0000256" key="3">
    <source>
        <dbReference type="ARBA" id="ARBA00010763"/>
    </source>
</evidence>
<dbReference type="NCBIfam" id="TIGR00177">
    <property type="entry name" value="molyb_syn"/>
    <property type="match status" value="1"/>
</dbReference>
<dbReference type="InterPro" id="IPR036135">
    <property type="entry name" value="MoeA_linker/N_sf"/>
</dbReference>
<dbReference type="Proteomes" id="UP001165367">
    <property type="component" value="Unassembled WGS sequence"/>
</dbReference>
<dbReference type="InterPro" id="IPR038987">
    <property type="entry name" value="MoeA-like"/>
</dbReference>
<dbReference type="SUPFAM" id="SSF63882">
    <property type="entry name" value="MoeA N-terminal region -like"/>
    <property type="match status" value="1"/>
</dbReference>
<proteinExistence type="inferred from homology"/>
<comment type="cofactor">
    <cofactor evidence="6">
        <name>Mg(2+)</name>
        <dbReference type="ChEBI" id="CHEBI:18420"/>
    </cofactor>
</comment>
<dbReference type="Pfam" id="PF03454">
    <property type="entry name" value="MoeA_C"/>
    <property type="match status" value="1"/>
</dbReference>
<protein>
    <recommendedName>
        <fullName evidence="6">Molybdopterin molybdenumtransferase</fullName>
        <ecNumber evidence="6">2.10.1.1</ecNumber>
    </recommendedName>
</protein>
<evidence type="ECO:0000256" key="1">
    <source>
        <dbReference type="ARBA" id="ARBA00002901"/>
    </source>
</evidence>
<organism evidence="8 9">
    <name type="scientific">Terrimonas ginsenosidimutans</name>
    <dbReference type="NCBI Taxonomy" id="2908004"/>
    <lineage>
        <taxon>Bacteria</taxon>
        <taxon>Pseudomonadati</taxon>
        <taxon>Bacteroidota</taxon>
        <taxon>Chitinophagia</taxon>
        <taxon>Chitinophagales</taxon>
        <taxon>Chitinophagaceae</taxon>
        <taxon>Terrimonas</taxon>
    </lineage>
</organism>
<dbReference type="InterPro" id="IPR036688">
    <property type="entry name" value="MoeA_C_domain_IV_sf"/>
</dbReference>
<dbReference type="Pfam" id="PF03453">
    <property type="entry name" value="MoeA_N"/>
    <property type="match status" value="1"/>
</dbReference>
<dbReference type="EC" id="2.10.1.1" evidence="6"/>
<dbReference type="InterPro" id="IPR005111">
    <property type="entry name" value="MoeA_C_domain_IV"/>
</dbReference>